<dbReference type="InterPro" id="IPR036390">
    <property type="entry name" value="WH_DNA-bd_sf"/>
</dbReference>
<dbReference type="PROSITE" id="PS50042">
    <property type="entry name" value="CNMP_BINDING_3"/>
    <property type="match status" value="1"/>
</dbReference>
<gene>
    <name evidence="7" type="ORF">DLJ58_25245</name>
</gene>
<evidence type="ECO:0000313" key="7">
    <source>
        <dbReference type="EMBL" id="RQX05783.1"/>
    </source>
</evidence>
<sequence>MLPGTRFRPLWQFGSLPGPSRSPHRMRPGLGDVRRSRRRHEDRSKLDLGWGCCCDCLYGARGLRRVAAQRPEQQDHRCRTSSLGRALCDPPAGSDRLGGPVTIDRRSTSAPTLATEAGSGFDLPGIGPPTAFLSRLSREQVRSIDQLLTSRRRYRPGDRVFFQGEACGSALLVRNGRLRLTLSATNGYEMLVDLCGPGDIAGYGEMFLDSERQVTATADGDTVLQLLPYADLRRLIDQQPAIGRELHRHTLIRLDASRTVGLANGAYSADARVAQTLIDIDRRFGFLQPDRTSRLDGINQKDIAGITAASRETVARVLRRLRKLHVVKTGRNSVIILNHALLTSIASDSDSTATNKWGHRQPRE</sequence>
<name>A0A3N9XEI5_9ACTN</name>
<evidence type="ECO:0000256" key="3">
    <source>
        <dbReference type="ARBA" id="ARBA00023163"/>
    </source>
</evidence>
<organism evidence="7 8">
    <name type="scientific">Micromonospora arida</name>
    <dbReference type="NCBI Taxonomy" id="2203715"/>
    <lineage>
        <taxon>Bacteria</taxon>
        <taxon>Bacillati</taxon>
        <taxon>Actinomycetota</taxon>
        <taxon>Actinomycetes</taxon>
        <taxon>Micromonosporales</taxon>
        <taxon>Micromonosporaceae</taxon>
        <taxon>Micromonospora</taxon>
    </lineage>
</organism>
<keyword evidence="1" id="KW-0805">Transcription regulation</keyword>
<evidence type="ECO:0008006" key="9">
    <source>
        <dbReference type="Google" id="ProtNLM"/>
    </source>
</evidence>
<keyword evidence="2" id="KW-0238">DNA-binding</keyword>
<feature type="domain" description="Cyclic nucleotide-binding" evidence="5">
    <location>
        <begin position="132"/>
        <end position="253"/>
    </location>
</feature>
<accession>A0A3N9XEI5</accession>
<evidence type="ECO:0000259" key="6">
    <source>
        <dbReference type="PROSITE" id="PS51063"/>
    </source>
</evidence>
<dbReference type="GO" id="GO:0003700">
    <property type="term" value="F:DNA-binding transcription factor activity"/>
    <property type="evidence" value="ECO:0007669"/>
    <property type="project" value="TreeGrafter"/>
</dbReference>
<dbReference type="InterPro" id="IPR036388">
    <property type="entry name" value="WH-like_DNA-bd_sf"/>
</dbReference>
<dbReference type="Gene3D" id="2.60.120.10">
    <property type="entry name" value="Jelly Rolls"/>
    <property type="match status" value="1"/>
</dbReference>
<evidence type="ECO:0000313" key="8">
    <source>
        <dbReference type="Proteomes" id="UP000266889"/>
    </source>
</evidence>
<evidence type="ECO:0000256" key="2">
    <source>
        <dbReference type="ARBA" id="ARBA00023125"/>
    </source>
</evidence>
<evidence type="ECO:0000256" key="4">
    <source>
        <dbReference type="SAM" id="MobiDB-lite"/>
    </source>
</evidence>
<dbReference type="Proteomes" id="UP000266889">
    <property type="component" value="Unassembled WGS sequence"/>
</dbReference>
<feature type="region of interest" description="Disordered" evidence="4">
    <location>
        <begin position="89"/>
        <end position="122"/>
    </location>
</feature>
<dbReference type="EMBL" id="QGSY01000250">
    <property type="protein sequence ID" value="RQX05783.1"/>
    <property type="molecule type" value="Genomic_DNA"/>
</dbReference>
<feature type="domain" description="HTH crp-type" evidence="6">
    <location>
        <begin position="267"/>
        <end position="340"/>
    </location>
</feature>
<dbReference type="PROSITE" id="PS51063">
    <property type="entry name" value="HTH_CRP_2"/>
    <property type="match status" value="1"/>
</dbReference>
<dbReference type="SMART" id="SM00100">
    <property type="entry name" value="cNMP"/>
    <property type="match status" value="1"/>
</dbReference>
<dbReference type="GO" id="GO:0005829">
    <property type="term" value="C:cytosol"/>
    <property type="evidence" value="ECO:0007669"/>
    <property type="project" value="TreeGrafter"/>
</dbReference>
<proteinExistence type="predicted"/>
<dbReference type="SUPFAM" id="SSF51206">
    <property type="entry name" value="cAMP-binding domain-like"/>
    <property type="match status" value="1"/>
</dbReference>
<dbReference type="Pfam" id="PF13545">
    <property type="entry name" value="HTH_Crp_2"/>
    <property type="match status" value="1"/>
</dbReference>
<dbReference type="Pfam" id="PF00027">
    <property type="entry name" value="cNMP_binding"/>
    <property type="match status" value="1"/>
</dbReference>
<keyword evidence="3" id="KW-0804">Transcription</keyword>
<dbReference type="InterPro" id="IPR018490">
    <property type="entry name" value="cNMP-bd_dom_sf"/>
</dbReference>
<reference evidence="7 8" key="1">
    <citation type="submission" date="2018-05" db="EMBL/GenBank/DDBJ databases">
        <title>Micromonospora from Atacama Desert.</title>
        <authorList>
            <person name="Carro L."/>
            <person name="Goodfellow M."/>
            <person name="Klenk H.-P."/>
        </authorList>
    </citation>
    <scope>NUCLEOTIDE SEQUENCE [LARGE SCALE GENOMIC DNA]</scope>
    <source>
        <strain evidence="7 8">LB32</strain>
    </source>
</reference>
<evidence type="ECO:0000259" key="5">
    <source>
        <dbReference type="PROSITE" id="PS50042"/>
    </source>
</evidence>
<dbReference type="PANTHER" id="PTHR24567:SF68">
    <property type="entry name" value="DNA-BINDING TRANSCRIPTIONAL DUAL REGULATOR CRP"/>
    <property type="match status" value="1"/>
</dbReference>
<evidence type="ECO:0000256" key="1">
    <source>
        <dbReference type="ARBA" id="ARBA00023015"/>
    </source>
</evidence>
<dbReference type="PANTHER" id="PTHR24567">
    <property type="entry name" value="CRP FAMILY TRANSCRIPTIONAL REGULATORY PROTEIN"/>
    <property type="match status" value="1"/>
</dbReference>
<dbReference type="Gene3D" id="1.10.10.10">
    <property type="entry name" value="Winged helix-like DNA-binding domain superfamily/Winged helix DNA-binding domain"/>
    <property type="match status" value="1"/>
</dbReference>
<comment type="caution">
    <text evidence="7">The sequence shown here is derived from an EMBL/GenBank/DDBJ whole genome shotgun (WGS) entry which is preliminary data.</text>
</comment>
<dbReference type="InterPro" id="IPR000595">
    <property type="entry name" value="cNMP-bd_dom"/>
</dbReference>
<dbReference type="InterPro" id="IPR050397">
    <property type="entry name" value="Env_Response_Regulators"/>
</dbReference>
<dbReference type="AlphaFoldDB" id="A0A3N9XEI5"/>
<keyword evidence="8" id="KW-1185">Reference proteome</keyword>
<dbReference type="InterPro" id="IPR014710">
    <property type="entry name" value="RmlC-like_jellyroll"/>
</dbReference>
<dbReference type="SUPFAM" id="SSF46785">
    <property type="entry name" value="Winged helix' DNA-binding domain"/>
    <property type="match status" value="1"/>
</dbReference>
<protein>
    <recommendedName>
        <fullName evidence="9">Crp/Fnr family transcriptional regulator</fullName>
    </recommendedName>
</protein>
<dbReference type="CDD" id="cd00038">
    <property type="entry name" value="CAP_ED"/>
    <property type="match status" value="1"/>
</dbReference>
<dbReference type="SMART" id="SM00419">
    <property type="entry name" value="HTH_CRP"/>
    <property type="match status" value="1"/>
</dbReference>
<dbReference type="InterPro" id="IPR012318">
    <property type="entry name" value="HTH_CRP"/>
</dbReference>
<feature type="region of interest" description="Disordered" evidence="4">
    <location>
        <begin position="12"/>
        <end position="40"/>
    </location>
</feature>
<dbReference type="GO" id="GO:0003677">
    <property type="term" value="F:DNA binding"/>
    <property type="evidence" value="ECO:0007669"/>
    <property type="project" value="UniProtKB-KW"/>
</dbReference>